<dbReference type="AlphaFoldDB" id="A0A1X7H330"/>
<dbReference type="STRING" id="28094.SAMN06295900_12062"/>
<dbReference type="Proteomes" id="UP000192911">
    <property type="component" value="Unassembled WGS sequence"/>
</dbReference>
<evidence type="ECO:0000259" key="9">
    <source>
        <dbReference type="PROSITE" id="PS50893"/>
    </source>
</evidence>
<keyword evidence="3" id="KW-0813">Transport</keyword>
<keyword evidence="11" id="KW-1185">Reference proteome</keyword>
<keyword evidence="6" id="KW-0547">Nucleotide-binding</keyword>
<keyword evidence="4" id="KW-1003">Cell membrane</keyword>
<dbReference type="InterPro" id="IPR027417">
    <property type="entry name" value="P-loop_NTPase"/>
</dbReference>
<dbReference type="EMBL" id="FXAH01000020">
    <property type="protein sequence ID" value="SMF78072.1"/>
    <property type="molecule type" value="Genomic_DNA"/>
</dbReference>
<dbReference type="PANTHER" id="PTHR43297">
    <property type="entry name" value="OLIGOPEPTIDE TRANSPORT ATP-BINDING PROTEIN APPD"/>
    <property type="match status" value="1"/>
</dbReference>
<dbReference type="InterPro" id="IPR050388">
    <property type="entry name" value="ABC_Ni/Peptide_Import"/>
</dbReference>
<dbReference type="FunFam" id="3.40.50.300:FF:000016">
    <property type="entry name" value="Oligopeptide ABC transporter ATP-binding component"/>
    <property type="match status" value="1"/>
</dbReference>
<evidence type="ECO:0000313" key="11">
    <source>
        <dbReference type="Proteomes" id="UP000192911"/>
    </source>
</evidence>
<evidence type="ECO:0000313" key="10">
    <source>
        <dbReference type="EMBL" id="SMF78072.1"/>
    </source>
</evidence>
<proteinExistence type="inferred from homology"/>
<dbReference type="InterPro" id="IPR003593">
    <property type="entry name" value="AAA+_ATPase"/>
</dbReference>
<comment type="similarity">
    <text evidence="2">Belongs to the ABC transporter superfamily.</text>
</comment>
<dbReference type="PROSITE" id="PS50893">
    <property type="entry name" value="ABC_TRANSPORTER_2"/>
    <property type="match status" value="2"/>
</dbReference>
<dbReference type="CDD" id="cd03257">
    <property type="entry name" value="ABC_NikE_OppD_transporters"/>
    <property type="match status" value="2"/>
</dbReference>
<evidence type="ECO:0000256" key="3">
    <source>
        <dbReference type="ARBA" id="ARBA00022448"/>
    </source>
</evidence>
<sequence length="704" mass="75081">MSSVPKLNRFPALDTSARSRSDALAVTGLTVAYRTRTGEREALHDITLRVAQGEAYGLVGESGCGKSTLAFATLGYLADNAQVKAGRIAVNGAEIAALDAEALRTLRAKTVSMVYQDPSRALNPSLTVGVQLSEAFETAAGLARGAARDQALDMLERVRIAAPLEAMSRYPHQLSGGMQQRVVIAMALASNPALLVLDEPTTGLDATVQADILDLVAQLREQTGMAVLFISHDLAVVGQVCSRIGVLYAGRLVEEGATADVFGAPHHPYTVGLLRCLPARSSGKRLARLDTIEGLPPASGAVPRGCVFAPRCALADDRCRREPPPPHRFTMPGGVQMARCHYHEQARALPHRPNSSEGRTLRADASLRPARLLHASHLSKTFASEHGSVRAVHDVSLTLGEGETLGLVGESGSGKTTLAKLIAGLLPPDAGGSIELDGKPLPARVERRSHDQVKSLQFVFQHADSALNRAHPVARLIGRALTKLAALRGTERDARLAALLTDLRLPTDYLDARTRQLSGGLKQRVAIARAFAGDPRIVVCDEPTSSLDVSVQASILNLLVDLQREHGTSYLFVSHDLHVVRYVSDRIAVMYLGRLLEIGATGSIFEGPCHPYTEALISAMPSAMPGETGERPPRVRLLGEPPSASDAPSGCVFHTRCPRKLGAICEDCAPPFADAGDGHLIRCHIPISDLTAIRHQAPRPAGRL</sequence>
<dbReference type="NCBIfam" id="NF007739">
    <property type="entry name" value="PRK10419.1"/>
    <property type="match status" value="2"/>
</dbReference>
<dbReference type="OrthoDB" id="9802772at2"/>
<dbReference type="GO" id="GO:0055085">
    <property type="term" value="P:transmembrane transport"/>
    <property type="evidence" value="ECO:0007669"/>
    <property type="project" value="UniProtKB-ARBA"/>
</dbReference>
<dbReference type="PANTHER" id="PTHR43297:SF2">
    <property type="entry name" value="DIPEPTIDE TRANSPORT ATP-BINDING PROTEIN DPPD"/>
    <property type="match status" value="1"/>
</dbReference>
<gene>
    <name evidence="10" type="ORF">SAMN06295900_12062</name>
</gene>
<dbReference type="Pfam" id="PF08352">
    <property type="entry name" value="oligo_HPY"/>
    <property type="match status" value="2"/>
</dbReference>
<dbReference type="PROSITE" id="PS00211">
    <property type="entry name" value="ABC_TRANSPORTER_1"/>
    <property type="match status" value="1"/>
</dbReference>
<name>A0A1X7H330_TRICW</name>
<keyword evidence="5" id="KW-0997">Cell inner membrane</keyword>
<reference evidence="11" key="1">
    <citation type="submission" date="2017-04" db="EMBL/GenBank/DDBJ databases">
        <authorList>
            <person name="Varghese N."/>
            <person name="Submissions S."/>
        </authorList>
    </citation>
    <scope>NUCLEOTIDE SEQUENCE [LARGE SCALE GENOMIC DNA]</scope>
    <source>
        <strain evidence="11">Ballard 720</strain>
    </source>
</reference>
<dbReference type="GO" id="GO:0005524">
    <property type="term" value="F:ATP binding"/>
    <property type="evidence" value="ECO:0007669"/>
    <property type="project" value="UniProtKB-KW"/>
</dbReference>
<evidence type="ECO:0000256" key="1">
    <source>
        <dbReference type="ARBA" id="ARBA00004417"/>
    </source>
</evidence>
<dbReference type="InterPro" id="IPR003439">
    <property type="entry name" value="ABC_transporter-like_ATP-bd"/>
</dbReference>
<evidence type="ECO:0000256" key="7">
    <source>
        <dbReference type="ARBA" id="ARBA00022840"/>
    </source>
</evidence>
<dbReference type="Pfam" id="PF00005">
    <property type="entry name" value="ABC_tran"/>
    <property type="match status" value="2"/>
</dbReference>
<dbReference type="NCBIfam" id="NF008453">
    <property type="entry name" value="PRK11308.1"/>
    <property type="match status" value="2"/>
</dbReference>
<feature type="domain" description="ABC transporter" evidence="9">
    <location>
        <begin position="373"/>
        <end position="617"/>
    </location>
</feature>
<dbReference type="GO" id="GO:0005886">
    <property type="term" value="C:plasma membrane"/>
    <property type="evidence" value="ECO:0007669"/>
    <property type="project" value="UniProtKB-SubCell"/>
</dbReference>
<dbReference type="Gene3D" id="3.40.50.300">
    <property type="entry name" value="P-loop containing nucleotide triphosphate hydrolases"/>
    <property type="match status" value="2"/>
</dbReference>
<dbReference type="GeneID" id="95550894"/>
<dbReference type="SMART" id="SM00382">
    <property type="entry name" value="AAA"/>
    <property type="match status" value="2"/>
</dbReference>
<dbReference type="GO" id="GO:0016887">
    <property type="term" value="F:ATP hydrolysis activity"/>
    <property type="evidence" value="ECO:0007669"/>
    <property type="project" value="InterPro"/>
</dbReference>
<dbReference type="GO" id="GO:0015833">
    <property type="term" value="P:peptide transport"/>
    <property type="evidence" value="ECO:0007669"/>
    <property type="project" value="InterPro"/>
</dbReference>
<dbReference type="InterPro" id="IPR017871">
    <property type="entry name" value="ABC_transporter-like_CS"/>
</dbReference>
<dbReference type="RefSeq" id="WP_085230336.1">
    <property type="nucleotide sequence ID" value="NZ_BSQD01000018.1"/>
</dbReference>
<keyword evidence="7 10" id="KW-0067">ATP-binding</keyword>
<dbReference type="SUPFAM" id="SSF52540">
    <property type="entry name" value="P-loop containing nucleoside triphosphate hydrolases"/>
    <property type="match status" value="2"/>
</dbReference>
<evidence type="ECO:0000256" key="2">
    <source>
        <dbReference type="ARBA" id="ARBA00005417"/>
    </source>
</evidence>
<evidence type="ECO:0000256" key="5">
    <source>
        <dbReference type="ARBA" id="ARBA00022519"/>
    </source>
</evidence>
<evidence type="ECO:0000256" key="4">
    <source>
        <dbReference type="ARBA" id="ARBA00022475"/>
    </source>
</evidence>
<dbReference type="NCBIfam" id="TIGR01727">
    <property type="entry name" value="oligo_HPY"/>
    <property type="match status" value="2"/>
</dbReference>
<protein>
    <submittedName>
        <fullName evidence="10">Peptide/nickel transport system ATP-binding protein</fullName>
    </submittedName>
</protein>
<accession>A0A1X7H330</accession>
<organism evidence="10 11">
    <name type="scientific">Trinickia caryophylli</name>
    <name type="common">Paraburkholderia caryophylli</name>
    <dbReference type="NCBI Taxonomy" id="28094"/>
    <lineage>
        <taxon>Bacteria</taxon>
        <taxon>Pseudomonadati</taxon>
        <taxon>Pseudomonadota</taxon>
        <taxon>Betaproteobacteria</taxon>
        <taxon>Burkholderiales</taxon>
        <taxon>Burkholderiaceae</taxon>
        <taxon>Trinickia</taxon>
    </lineage>
</organism>
<dbReference type="InterPro" id="IPR013563">
    <property type="entry name" value="Oligopep_ABC_C"/>
</dbReference>
<comment type="subcellular location">
    <subcellularLocation>
        <location evidence="1">Cell inner membrane</location>
        <topology evidence="1">Peripheral membrane protein</topology>
    </subcellularLocation>
</comment>
<evidence type="ECO:0000256" key="6">
    <source>
        <dbReference type="ARBA" id="ARBA00022741"/>
    </source>
</evidence>
<keyword evidence="8" id="KW-0472">Membrane</keyword>
<evidence type="ECO:0000256" key="8">
    <source>
        <dbReference type="ARBA" id="ARBA00023136"/>
    </source>
</evidence>
<feature type="domain" description="ABC transporter" evidence="9">
    <location>
        <begin position="24"/>
        <end position="274"/>
    </location>
</feature>